<dbReference type="GO" id="GO:0006355">
    <property type="term" value="P:regulation of DNA-templated transcription"/>
    <property type="evidence" value="ECO:0007669"/>
    <property type="project" value="InterPro"/>
</dbReference>
<dbReference type="Pfam" id="PF25872">
    <property type="entry name" value="HTH_77"/>
    <property type="match status" value="1"/>
</dbReference>
<dbReference type="SUPFAM" id="SSF52540">
    <property type="entry name" value="P-loop containing nucleoside triphosphate hydrolases"/>
    <property type="match status" value="1"/>
</dbReference>
<organism evidence="4 5">
    <name type="scientific">Pseudomonas floridensis</name>
    <dbReference type="NCBI Taxonomy" id="1958950"/>
    <lineage>
        <taxon>Bacteria</taxon>
        <taxon>Pseudomonadati</taxon>
        <taxon>Pseudomonadota</taxon>
        <taxon>Gammaproteobacteria</taxon>
        <taxon>Pseudomonadales</taxon>
        <taxon>Pseudomonadaceae</taxon>
        <taxon>Pseudomonas</taxon>
    </lineage>
</organism>
<dbReference type="InterPro" id="IPR036388">
    <property type="entry name" value="WH-like_DNA-bd_sf"/>
</dbReference>
<feature type="DNA-binding region" description="OmpR/PhoB-type" evidence="2">
    <location>
        <begin position="2"/>
        <end position="97"/>
    </location>
</feature>
<evidence type="ECO:0000256" key="1">
    <source>
        <dbReference type="ARBA" id="ARBA00023125"/>
    </source>
</evidence>
<dbReference type="STRING" id="1958950.BZK31_25925"/>
<dbReference type="InterPro" id="IPR001867">
    <property type="entry name" value="OmpR/PhoB-type_DNA-bd"/>
</dbReference>
<dbReference type="AlphaFoldDB" id="A0A1X0MYK9"/>
<feature type="domain" description="OmpR/PhoB-type" evidence="3">
    <location>
        <begin position="2"/>
        <end position="97"/>
    </location>
</feature>
<dbReference type="SMART" id="SM00862">
    <property type="entry name" value="Trans_reg_C"/>
    <property type="match status" value="1"/>
</dbReference>
<dbReference type="PROSITE" id="PS51755">
    <property type="entry name" value="OMPR_PHOB"/>
    <property type="match status" value="1"/>
</dbReference>
<dbReference type="InterPro" id="IPR003593">
    <property type="entry name" value="AAA+_ATPase"/>
</dbReference>
<dbReference type="SUPFAM" id="SSF46894">
    <property type="entry name" value="C-terminal effector domain of the bipartite response regulators"/>
    <property type="match status" value="1"/>
</dbReference>
<dbReference type="PANTHER" id="PTHR47691:SF3">
    <property type="entry name" value="HTH-TYPE TRANSCRIPTIONAL REGULATOR RV0890C-RELATED"/>
    <property type="match status" value="1"/>
</dbReference>
<comment type="caution">
    <text evidence="4">The sequence shown here is derived from an EMBL/GenBank/DDBJ whole genome shotgun (WGS) entry which is preliminary data.</text>
</comment>
<name>A0A1X0MYK9_9PSED</name>
<dbReference type="GO" id="GO:0000160">
    <property type="term" value="P:phosphorelay signal transduction system"/>
    <property type="evidence" value="ECO:0007669"/>
    <property type="project" value="InterPro"/>
</dbReference>
<evidence type="ECO:0000256" key="2">
    <source>
        <dbReference type="PROSITE-ProRule" id="PRU01091"/>
    </source>
</evidence>
<dbReference type="PANTHER" id="PTHR47691">
    <property type="entry name" value="REGULATOR-RELATED"/>
    <property type="match status" value="1"/>
</dbReference>
<dbReference type="InterPro" id="IPR027417">
    <property type="entry name" value="P-loop_NTPase"/>
</dbReference>
<dbReference type="PRINTS" id="PR00364">
    <property type="entry name" value="DISEASERSIST"/>
</dbReference>
<evidence type="ECO:0000313" key="5">
    <source>
        <dbReference type="Proteomes" id="UP000192815"/>
    </source>
</evidence>
<dbReference type="EMBL" id="MUIO01000131">
    <property type="protein sequence ID" value="ORC54542.1"/>
    <property type="molecule type" value="Genomic_DNA"/>
</dbReference>
<dbReference type="InterPro" id="IPR058852">
    <property type="entry name" value="HTH_77"/>
</dbReference>
<dbReference type="InterPro" id="IPR016032">
    <property type="entry name" value="Sig_transdc_resp-reg_C-effctor"/>
</dbReference>
<protein>
    <recommendedName>
        <fullName evidence="3">OmpR/PhoB-type domain-containing protein</fullName>
    </recommendedName>
</protein>
<dbReference type="Pfam" id="PF00486">
    <property type="entry name" value="Trans_reg_C"/>
    <property type="match status" value="1"/>
</dbReference>
<accession>A0A1X0MYK9</accession>
<dbReference type="CDD" id="cd00383">
    <property type="entry name" value="trans_reg_C"/>
    <property type="match status" value="1"/>
</dbReference>
<dbReference type="Proteomes" id="UP000192815">
    <property type="component" value="Unassembled WGS sequence"/>
</dbReference>
<dbReference type="SMART" id="SM00382">
    <property type="entry name" value="AAA"/>
    <property type="match status" value="1"/>
</dbReference>
<proteinExistence type="predicted"/>
<evidence type="ECO:0000259" key="3">
    <source>
        <dbReference type="PROSITE" id="PS51755"/>
    </source>
</evidence>
<dbReference type="Gene3D" id="3.40.50.300">
    <property type="entry name" value="P-loop containing nucleotide triphosphate hydrolases"/>
    <property type="match status" value="1"/>
</dbReference>
<dbReference type="Gene3D" id="1.10.10.10">
    <property type="entry name" value="Winged helix-like DNA-binding domain superfamily/Winged helix DNA-binding domain"/>
    <property type="match status" value="1"/>
</dbReference>
<keyword evidence="1 2" id="KW-0238">DNA-binding</keyword>
<sequence>MEGVLLFGPFALHVRQRLILRDGKALRLGGRALDILLILLEHAGEIVDKQALIARVWPDSIVEEINLRVQIAALRRALDGGRLYIETLPQRGYRFIAEVRRCPDPPEAPPLIAPNNLPTRLTPVIGREETLGKLIRQLPGRRFITLIGPGGIGKSTVACSVAERLVSRYPDGVCLIDVSAVDSEQALAVFLGALLKRKGAPSLASLFDELAKGRRLLIFDNCEAQRALCSQWIEALLTQGPELAILATSRQPLETHDEALHRLDPLTMPTSSAQLSVDQGLAYSAVQLFISRAQACQQGLVVQERDMGFIVTLCRKLDGLPLALEMAAAQVEAFALVGLHGQLNHCLQWLIQGRRTAQARHQSLRASLDWSHRHLSVREQMVLRRLAVFDKAFTGESAVDVIGCDGLGAESVRDALVQLERHSLLTSVSGVQAVRYRLSHTTRAYALEKLDHSGELQAFTARHARHLSLQRWLAASARSMQMVE</sequence>
<reference evidence="5" key="1">
    <citation type="submission" date="2017-02" db="EMBL/GenBank/DDBJ databases">
        <title>Pseudomonas floridae sp. nov., a novel pathogenic bacterial species isolated from tomato.</title>
        <authorList>
            <person name="Timilsina S."/>
            <person name="Vallad G.E."/>
            <person name="Jones J.B."/>
        </authorList>
    </citation>
    <scope>NUCLEOTIDE SEQUENCE [LARGE SCALE GENOMIC DNA]</scope>
    <source>
        <strain evidence="5">GEV388</strain>
    </source>
</reference>
<keyword evidence="5" id="KW-1185">Reference proteome</keyword>
<dbReference type="GO" id="GO:0043531">
    <property type="term" value="F:ADP binding"/>
    <property type="evidence" value="ECO:0007669"/>
    <property type="project" value="InterPro"/>
</dbReference>
<dbReference type="RefSeq" id="WP_244182737.1">
    <property type="nucleotide sequence ID" value="NZ_CBCRZR010000009.1"/>
</dbReference>
<gene>
    <name evidence="4" type="ORF">BZK31_25925</name>
</gene>
<evidence type="ECO:0000313" key="4">
    <source>
        <dbReference type="EMBL" id="ORC54542.1"/>
    </source>
</evidence>
<dbReference type="GO" id="GO:0003677">
    <property type="term" value="F:DNA binding"/>
    <property type="evidence" value="ECO:0007669"/>
    <property type="project" value="UniProtKB-UniRule"/>
</dbReference>